<feature type="region of interest" description="Disordered" evidence="6">
    <location>
        <begin position="129"/>
        <end position="156"/>
    </location>
</feature>
<dbReference type="OrthoDB" id="5807583at2759"/>
<evidence type="ECO:0000259" key="7">
    <source>
        <dbReference type="PROSITE" id="PS50809"/>
    </source>
</evidence>
<dbReference type="Gene3D" id="4.10.1040.10">
    <property type="entry name" value="DM DNA-binding domain"/>
    <property type="match status" value="1"/>
</dbReference>
<dbReference type="InterPro" id="IPR001275">
    <property type="entry name" value="DM_DNA-bd"/>
</dbReference>
<dbReference type="InterPro" id="IPR036407">
    <property type="entry name" value="DM_DNA-bd_sf"/>
</dbReference>
<evidence type="ECO:0000313" key="8">
    <source>
        <dbReference type="EMBL" id="CAD6198021.1"/>
    </source>
</evidence>
<evidence type="ECO:0000256" key="6">
    <source>
        <dbReference type="SAM" id="MobiDB-lite"/>
    </source>
</evidence>
<dbReference type="GO" id="GO:0046872">
    <property type="term" value="F:metal ion binding"/>
    <property type="evidence" value="ECO:0007669"/>
    <property type="project" value="UniProtKB-KW"/>
</dbReference>
<name>A0A8S1HQB0_9PELO</name>
<evidence type="ECO:0000256" key="1">
    <source>
        <dbReference type="ARBA" id="ARBA00022723"/>
    </source>
</evidence>
<keyword evidence="3 5" id="KW-0238">DNA-binding</keyword>
<feature type="domain" description="DM" evidence="7">
    <location>
        <begin position="79"/>
        <end position="127"/>
    </location>
</feature>
<keyword evidence="9" id="KW-1185">Reference proteome</keyword>
<feature type="compositionally biased region" description="Polar residues" evidence="6">
    <location>
        <begin position="145"/>
        <end position="156"/>
    </location>
</feature>
<keyword evidence="2 5" id="KW-0862">Zinc</keyword>
<dbReference type="GO" id="GO:0006355">
    <property type="term" value="P:regulation of DNA-templated transcription"/>
    <property type="evidence" value="ECO:0007669"/>
    <property type="project" value="InterPro"/>
</dbReference>
<keyword evidence="1 5" id="KW-0479">Metal-binding</keyword>
<dbReference type="EMBL" id="CAJGYM010000113">
    <property type="protein sequence ID" value="CAD6198021.1"/>
    <property type="molecule type" value="Genomic_DNA"/>
</dbReference>
<organism evidence="8 9">
    <name type="scientific">Caenorhabditis auriculariae</name>
    <dbReference type="NCBI Taxonomy" id="2777116"/>
    <lineage>
        <taxon>Eukaryota</taxon>
        <taxon>Metazoa</taxon>
        <taxon>Ecdysozoa</taxon>
        <taxon>Nematoda</taxon>
        <taxon>Chromadorea</taxon>
        <taxon>Rhabditida</taxon>
        <taxon>Rhabditina</taxon>
        <taxon>Rhabditomorpha</taxon>
        <taxon>Rhabditoidea</taxon>
        <taxon>Rhabditidae</taxon>
        <taxon>Peloderinae</taxon>
        <taxon>Caenorhabditis</taxon>
    </lineage>
</organism>
<dbReference type="SMART" id="SM00301">
    <property type="entry name" value="DM"/>
    <property type="match status" value="1"/>
</dbReference>
<keyword evidence="4 5" id="KW-0539">Nucleus</keyword>
<evidence type="ECO:0000256" key="5">
    <source>
        <dbReference type="PROSITE-ProRule" id="PRU00070"/>
    </source>
</evidence>
<evidence type="ECO:0000256" key="4">
    <source>
        <dbReference type="ARBA" id="ARBA00023242"/>
    </source>
</evidence>
<reference evidence="8" key="1">
    <citation type="submission" date="2020-10" db="EMBL/GenBank/DDBJ databases">
        <authorList>
            <person name="Kikuchi T."/>
        </authorList>
    </citation>
    <scope>NUCLEOTIDE SEQUENCE</scope>
    <source>
        <strain evidence="8">NKZ352</strain>
    </source>
</reference>
<feature type="region of interest" description="Disordered" evidence="6">
    <location>
        <begin position="1"/>
        <end position="54"/>
    </location>
</feature>
<dbReference type="SUPFAM" id="SSF82927">
    <property type="entry name" value="Cysteine-rich DNA binding domain, (DM domain)"/>
    <property type="match status" value="1"/>
</dbReference>
<accession>A0A8S1HQB0</accession>
<protein>
    <recommendedName>
        <fullName evidence="7">DM domain-containing protein</fullName>
    </recommendedName>
</protein>
<evidence type="ECO:0000313" key="9">
    <source>
        <dbReference type="Proteomes" id="UP000835052"/>
    </source>
</evidence>
<dbReference type="GO" id="GO:0005634">
    <property type="term" value="C:nucleus"/>
    <property type="evidence" value="ECO:0007669"/>
    <property type="project" value="UniProtKB-SubCell"/>
</dbReference>
<gene>
    <name evidence="8" type="ORF">CAUJ_LOCUS13928</name>
</gene>
<sequence length="239" mass="26599">MLSAAEPNSHSPPLNGVYSTSQKNGSTRITWTTSEEMAPPTKRLARHGGPPPATRLPCTGNALLAIRRLHSMPKEQYMCQLCANHGIFNQPKKGHKQKCPYRTCPCSLCALNTKRRALDQIERQLKITNESSTTPGCPTSPSSTKLQTVPTEPSSPFQEYRQSVLSQPIPFSVQLPATITRRELKLLRREELMPPPSSPNLKRPCKTLDDAIEHIKKHKSIFHSAEMLAMPNADFLPTV</sequence>
<dbReference type="Pfam" id="PF00751">
    <property type="entry name" value="DM"/>
    <property type="match status" value="1"/>
</dbReference>
<evidence type="ECO:0000256" key="2">
    <source>
        <dbReference type="ARBA" id="ARBA00022833"/>
    </source>
</evidence>
<feature type="compositionally biased region" description="Low complexity" evidence="6">
    <location>
        <begin position="131"/>
        <end position="144"/>
    </location>
</feature>
<feature type="compositionally biased region" description="Polar residues" evidence="6">
    <location>
        <begin position="1"/>
        <end position="35"/>
    </location>
</feature>
<dbReference type="Proteomes" id="UP000835052">
    <property type="component" value="Unassembled WGS sequence"/>
</dbReference>
<feature type="DNA-binding region" description="DM" evidence="5">
    <location>
        <begin position="79"/>
        <end position="127"/>
    </location>
</feature>
<comment type="subcellular location">
    <subcellularLocation>
        <location evidence="5">Nucleus</location>
    </subcellularLocation>
</comment>
<proteinExistence type="predicted"/>
<dbReference type="AlphaFoldDB" id="A0A8S1HQB0"/>
<dbReference type="PROSITE" id="PS50809">
    <property type="entry name" value="DM_2"/>
    <property type="match status" value="1"/>
</dbReference>
<dbReference type="GO" id="GO:0043565">
    <property type="term" value="F:sequence-specific DNA binding"/>
    <property type="evidence" value="ECO:0007669"/>
    <property type="project" value="InterPro"/>
</dbReference>
<evidence type="ECO:0000256" key="3">
    <source>
        <dbReference type="ARBA" id="ARBA00023125"/>
    </source>
</evidence>
<comment type="caution">
    <text evidence="8">The sequence shown here is derived from an EMBL/GenBank/DDBJ whole genome shotgun (WGS) entry which is preliminary data.</text>
</comment>